<dbReference type="Pfam" id="PF26652">
    <property type="entry name" value="Zn_ribbon_double"/>
    <property type="match status" value="1"/>
</dbReference>
<reference evidence="2 3" key="1">
    <citation type="submission" date="2020-01" db="EMBL/GenBank/DDBJ databases">
        <authorList>
            <consortium name="DOE Joint Genome Institute"/>
            <person name="Haridas S."/>
            <person name="Albert R."/>
            <person name="Binder M."/>
            <person name="Bloem J."/>
            <person name="Labutti K."/>
            <person name="Salamov A."/>
            <person name="Andreopoulos B."/>
            <person name="Baker S.E."/>
            <person name="Barry K."/>
            <person name="Bills G."/>
            <person name="Bluhm B.H."/>
            <person name="Cannon C."/>
            <person name="Castanera R."/>
            <person name="Culley D.E."/>
            <person name="Daum C."/>
            <person name="Ezra D."/>
            <person name="Gonzalez J.B."/>
            <person name="Henrissat B."/>
            <person name="Kuo A."/>
            <person name="Liang C."/>
            <person name="Lipzen A."/>
            <person name="Lutzoni F."/>
            <person name="Magnuson J."/>
            <person name="Mondo S."/>
            <person name="Nolan M."/>
            <person name="Ohm R."/>
            <person name="Pangilinan J."/>
            <person name="Park H.-J.H."/>
            <person name="Ramirez L."/>
            <person name="Alfaro M."/>
            <person name="Sun H."/>
            <person name="Tritt A."/>
            <person name="Yoshinaga Y."/>
            <person name="Zwiers L.-H.L."/>
            <person name="Turgeon B.G."/>
            <person name="Goodwin S.B."/>
            <person name="Spatafora J.W."/>
            <person name="Crous P.W."/>
            <person name="Grigoriev I.V."/>
        </authorList>
    </citation>
    <scope>NUCLEOTIDE SEQUENCE [LARGE SCALE GENOMIC DNA]</scope>
    <source>
        <strain evidence="2 3">CBS 611.86</strain>
    </source>
</reference>
<proteinExistence type="predicted"/>
<dbReference type="Proteomes" id="UP000481861">
    <property type="component" value="Unassembled WGS sequence"/>
</dbReference>
<evidence type="ECO:0000313" key="3">
    <source>
        <dbReference type="Proteomes" id="UP000481861"/>
    </source>
</evidence>
<feature type="domain" description="Probable double zinc ribbon" evidence="1">
    <location>
        <begin position="23"/>
        <end position="166"/>
    </location>
</feature>
<accession>A0A7C8MBA7</accession>
<protein>
    <recommendedName>
        <fullName evidence="1">Probable double zinc ribbon domain-containing protein</fullName>
    </recommendedName>
</protein>
<organism evidence="2 3">
    <name type="scientific">Massariosphaeria phaeospora</name>
    <dbReference type="NCBI Taxonomy" id="100035"/>
    <lineage>
        <taxon>Eukaryota</taxon>
        <taxon>Fungi</taxon>
        <taxon>Dikarya</taxon>
        <taxon>Ascomycota</taxon>
        <taxon>Pezizomycotina</taxon>
        <taxon>Dothideomycetes</taxon>
        <taxon>Pleosporomycetidae</taxon>
        <taxon>Pleosporales</taxon>
        <taxon>Pleosporales incertae sedis</taxon>
        <taxon>Massariosphaeria</taxon>
    </lineage>
</organism>
<evidence type="ECO:0000259" key="1">
    <source>
        <dbReference type="Pfam" id="PF26652"/>
    </source>
</evidence>
<keyword evidence="3" id="KW-1185">Reference proteome</keyword>
<comment type="caution">
    <text evidence="2">The sequence shown here is derived from an EMBL/GenBank/DDBJ whole genome shotgun (WGS) entry which is preliminary data.</text>
</comment>
<gene>
    <name evidence="2" type="ORF">BDV95DRAFT_614837</name>
</gene>
<dbReference type="OrthoDB" id="3793432at2759"/>
<name>A0A7C8MBA7_9PLEO</name>
<dbReference type="EMBL" id="JAADJZ010000003">
    <property type="protein sequence ID" value="KAF2876080.1"/>
    <property type="molecule type" value="Genomic_DNA"/>
</dbReference>
<dbReference type="InterPro" id="IPR058253">
    <property type="entry name" value="Zn_ribbon_double"/>
</dbReference>
<dbReference type="AlphaFoldDB" id="A0A7C8MBA7"/>
<evidence type="ECO:0000313" key="2">
    <source>
        <dbReference type="EMBL" id="KAF2876080.1"/>
    </source>
</evidence>
<sequence length="193" mass="22472">MFGKSSPVLPPLPSRYDIVEANGFWTCNCGTENQLKYSPGPHPVGFVRCKDCGDVIDPLITPSPLATRWVTVDESLSAVVKFDGDLKKQVPYFTICSQCGLSHRAKEQNPYLSRTLWHAIRAKGSKRGTRIKRMRELKEERSYIRFDKIECARCHTKSEWNWQRFVQRYDGKLNLPTVQDQYWYQHVERVQKC</sequence>